<dbReference type="PROSITE" id="PS00523">
    <property type="entry name" value="SULFATASE_1"/>
    <property type="match status" value="1"/>
</dbReference>
<evidence type="ECO:0000256" key="1">
    <source>
        <dbReference type="ARBA" id="ARBA00008779"/>
    </source>
</evidence>
<dbReference type="CDD" id="cd16031">
    <property type="entry name" value="G6S_like"/>
    <property type="match status" value="1"/>
</dbReference>
<keyword evidence="2" id="KW-0378">Hydrolase</keyword>
<name>A0A7X8SQD4_9BACT</name>
<dbReference type="SUPFAM" id="SSF53649">
    <property type="entry name" value="Alkaline phosphatase-like"/>
    <property type="match status" value="1"/>
</dbReference>
<dbReference type="EMBL" id="JABAIL010000011">
    <property type="protein sequence ID" value="NLR94386.1"/>
    <property type="molecule type" value="Genomic_DNA"/>
</dbReference>
<dbReference type="InterPro" id="IPR017850">
    <property type="entry name" value="Alkaline_phosphatase_core_sf"/>
</dbReference>
<accession>A0A7X8SQD4</accession>
<dbReference type="AlphaFoldDB" id="A0A7X8SQD4"/>
<dbReference type="Proteomes" id="UP000585050">
    <property type="component" value="Unassembled WGS sequence"/>
</dbReference>
<gene>
    <name evidence="4" type="ORF">HGP29_24495</name>
</gene>
<proteinExistence type="inferred from homology"/>
<sequence length="544" mass="63740">MKYTNLLYLLFFGTLFSCGTKPQSNQAKVNERPNILFIMSDDHAYQAISAYDKTLTTTPNIDRIANEGIKFNNACVTNSICSPSRAVILTGKHSHINGKTDNNFPFNRDNVTFPQIFQKEGYQTAMFGKLHFGNNPKGFDQFKILIGQGHYYNPTFITKEEGKKTYPGYVTDIVTDMTLDWLEKERDKEKPFMLMYLHKAPHREWLPKAKHYQEYTKKTFKEPSTLFDDYAGRGTAAHTAEMNILKHMNWAGDSKLYPETMEALGIPEGSHWDYDAFNKERDRMTEEQKKQWDAVYQPVNEEFKKNYASMDKKDLMKWRYQRYMQDYLGTIASVDENVGRVLDYLDDNDLADNTLVVYTSDQGFYLGEHGWFDKRFAYNESFKTPLLIRWPNKIKAGITNEEMVQNLDFAQTFLAAAGIAAPNDMQGESLMPLLTGNDAEWDRDAVYYHYYEYPSIHMVKRHYAIITKEYKLIHYYYDVDEWELFDRKKDPNELRNVYDDPAYAATVTQLKKDLADLRVKYKDSSEIDQRLLNMYLESKYAKNR</sequence>
<comment type="caution">
    <text evidence="4">The sequence shown here is derived from an EMBL/GenBank/DDBJ whole genome shotgun (WGS) entry which is preliminary data.</text>
</comment>
<evidence type="ECO:0000313" key="5">
    <source>
        <dbReference type="Proteomes" id="UP000585050"/>
    </source>
</evidence>
<evidence type="ECO:0000256" key="2">
    <source>
        <dbReference type="ARBA" id="ARBA00022801"/>
    </source>
</evidence>
<dbReference type="InterPro" id="IPR032506">
    <property type="entry name" value="SGSH_C"/>
</dbReference>
<protein>
    <submittedName>
        <fullName evidence="4">Sulfatase</fullName>
    </submittedName>
</protein>
<reference evidence="4 5" key="1">
    <citation type="submission" date="2020-04" db="EMBL/GenBank/DDBJ databases">
        <title>Flammeovirga sp. SR4, a novel species isolated from seawater.</title>
        <authorList>
            <person name="Wang X."/>
        </authorList>
    </citation>
    <scope>NUCLEOTIDE SEQUENCE [LARGE SCALE GENOMIC DNA]</scope>
    <source>
        <strain evidence="4 5">SR4</strain>
    </source>
</reference>
<dbReference type="Gene3D" id="3.40.720.10">
    <property type="entry name" value="Alkaline Phosphatase, subunit A"/>
    <property type="match status" value="1"/>
</dbReference>
<evidence type="ECO:0000313" key="4">
    <source>
        <dbReference type="EMBL" id="NLR94386.1"/>
    </source>
</evidence>
<dbReference type="PANTHER" id="PTHR43108:SF6">
    <property type="entry name" value="N-SULPHOGLUCOSAMINE SULPHOHYDROLASE"/>
    <property type="match status" value="1"/>
</dbReference>
<keyword evidence="5" id="KW-1185">Reference proteome</keyword>
<dbReference type="PANTHER" id="PTHR43108">
    <property type="entry name" value="N-ACETYLGLUCOSAMINE-6-SULFATASE FAMILY MEMBER"/>
    <property type="match status" value="1"/>
</dbReference>
<evidence type="ECO:0000259" key="3">
    <source>
        <dbReference type="Pfam" id="PF16347"/>
    </source>
</evidence>
<dbReference type="Pfam" id="PF16347">
    <property type="entry name" value="SGSH_C"/>
    <property type="match status" value="1"/>
</dbReference>
<feature type="domain" description="N-sulphoglucosamine sulphohydrolase C-terminal" evidence="3">
    <location>
        <begin position="367"/>
        <end position="519"/>
    </location>
</feature>
<dbReference type="RefSeq" id="WP_168885095.1">
    <property type="nucleotide sequence ID" value="NZ_JABAIL010000011.1"/>
</dbReference>
<dbReference type="InterPro" id="IPR024607">
    <property type="entry name" value="Sulfatase_CS"/>
</dbReference>
<dbReference type="GO" id="GO:0016787">
    <property type="term" value="F:hydrolase activity"/>
    <property type="evidence" value="ECO:0007669"/>
    <property type="project" value="UniProtKB-KW"/>
</dbReference>
<organism evidence="4 5">
    <name type="scientific">Flammeovirga agarivorans</name>
    <dbReference type="NCBI Taxonomy" id="2726742"/>
    <lineage>
        <taxon>Bacteria</taxon>
        <taxon>Pseudomonadati</taxon>
        <taxon>Bacteroidota</taxon>
        <taxon>Cytophagia</taxon>
        <taxon>Cytophagales</taxon>
        <taxon>Flammeovirgaceae</taxon>
        <taxon>Flammeovirga</taxon>
    </lineage>
</organism>
<dbReference type="PROSITE" id="PS51257">
    <property type="entry name" value="PROKAR_LIPOPROTEIN"/>
    <property type="match status" value="1"/>
</dbReference>
<comment type="similarity">
    <text evidence="1">Belongs to the sulfatase family.</text>
</comment>